<dbReference type="InterPro" id="IPR043128">
    <property type="entry name" value="Rev_trsase/Diguanyl_cyclase"/>
</dbReference>
<dbReference type="InterPro" id="IPR001610">
    <property type="entry name" value="PAC"/>
</dbReference>
<feature type="domain" description="PAC" evidence="3">
    <location>
        <begin position="105"/>
        <end position="159"/>
    </location>
</feature>
<dbReference type="RefSeq" id="WP_118917737.1">
    <property type="nucleotide sequence ID" value="NZ_CP032097.1"/>
</dbReference>
<dbReference type="EMBL" id="NXIG01000004">
    <property type="protein sequence ID" value="RXI31564.1"/>
    <property type="molecule type" value="Genomic_DNA"/>
</dbReference>
<dbReference type="PANTHER" id="PTHR33121:SF71">
    <property type="entry name" value="OXYGEN SENSOR PROTEIN DOSP"/>
    <property type="match status" value="1"/>
</dbReference>
<dbReference type="InterPro" id="IPR035919">
    <property type="entry name" value="EAL_sf"/>
</dbReference>
<dbReference type="SUPFAM" id="SSF55073">
    <property type="entry name" value="Nucleotide cyclase"/>
    <property type="match status" value="1"/>
</dbReference>
<dbReference type="EMBL" id="CP032097">
    <property type="protein sequence ID" value="AXX95561.1"/>
    <property type="molecule type" value="Genomic_DNA"/>
</dbReference>
<gene>
    <name evidence="6" type="ORF">AELL_1914</name>
    <name evidence="7" type="ORF">CP962_05480</name>
</gene>
<dbReference type="Pfam" id="PF13426">
    <property type="entry name" value="PAS_9"/>
    <property type="match status" value="1"/>
</dbReference>
<keyword evidence="8" id="KW-1185">Reference proteome</keyword>
<evidence type="ECO:0000259" key="2">
    <source>
        <dbReference type="PROSITE" id="PS50112"/>
    </source>
</evidence>
<feature type="domain" description="EAL" evidence="4">
    <location>
        <begin position="320"/>
        <end position="562"/>
    </location>
</feature>
<dbReference type="InterPro" id="IPR000160">
    <property type="entry name" value="GGDEF_dom"/>
</dbReference>
<dbReference type="InterPro" id="IPR000014">
    <property type="entry name" value="PAS"/>
</dbReference>
<dbReference type="KEGG" id="aell:AELL_1914"/>
<feature type="domain" description="GGDEF" evidence="5">
    <location>
        <begin position="183"/>
        <end position="309"/>
    </location>
</feature>
<dbReference type="SMART" id="SM00086">
    <property type="entry name" value="PAC"/>
    <property type="match status" value="1"/>
</dbReference>
<evidence type="ECO:0000259" key="5">
    <source>
        <dbReference type="PROSITE" id="PS50887"/>
    </source>
</evidence>
<dbReference type="Pfam" id="PF00990">
    <property type="entry name" value="GGDEF"/>
    <property type="match status" value="1"/>
</dbReference>
<evidence type="ECO:0000256" key="1">
    <source>
        <dbReference type="SAM" id="Phobius"/>
    </source>
</evidence>
<evidence type="ECO:0000313" key="8">
    <source>
        <dbReference type="Proteomes" id="UP000262582"/>
    </source>
</evidence>
<dbReference type="PROSITE" id="PS50112">
    <property type="entry name" value="PAS"/>
    <property type="match status" value="1"/>
</dbReference>
<dbReference type="PROSITE" id="PS50883">
    <property type="entry name" value="EAL"/>
    <property type="match status" value="1"/>
</dbReference>
<protein>
    <submittedName>
        <fullName evidence="6 7">Diguanylate cyclase</fullName>
    </submittedName>
</protein>
<dbReference type="Pfam" id="PF00563">
    <property type="entry name" value="EAL"/>
    <property type="match status" value="1"/>
</dbReference>
<evidence type="ECO:0000313" key="6">
    <source>
        <dbReference type="EMBL" id="AXX95561.1"/>
    </source>
</evidence>
<dbReference type="NCBIfam" id="TIGR00254">
    <property type="entry name" value="GGDEF"/>
    <property type="match status" value="1"/>
</dbReference>
<dbReference type="SUPFAM" id="SSF55785">
    <property type="entry name" value="PYP-like sensor domain (PAS domain)"/>
    <property type="match status" value="1"/>
</dbReference>
<dbReference type="SMART" id="SM00052">
    <property type="entry name" value="EAL"/>
    <property type="match status" value="1"/>
</dbReference>
<dbReference type="Proteomes" id="UP000290588">
    <property type="component" value="Unassembled WGS sequence"/>
</dbReference>
<evidence type="ECO:0000313" key="7">
    <source>
        <dbReference type="EMBL" id="RXI31564.1"/>
    </source>
</evidence>
<organism evidence="7 9">
    <name type="scientific">Arcobacter ellisii</name>
    <dbReference type="NCBI Taxonomy" id="913109"/>
    <lineage>
        <taxon>Bacteria</taxon>
        <taxon>Pseudomonadati</taxon>
        <taxon>Campylobacterota</taxon>
        <taxon>Epsilonproteobacteria</taxon>
        <taxon>Campylobacterales</taxon>
        <taxon>Arcobacteraceae</taxon>
        <taxon>Arcobacter</taxon>
    </lineage>
</organism>
<evidence type="ECO:0000259" key="3">
    <source>
        <dbReference type="PROSITE" id="PS50113"/>
    </source>
</evidence>
<dbReference type="InterPro" id="IPR035965">
    <property type="entry name" value="PAS-like_dom_sf"/>
</dbReference>
<reference evidence="7 9" key="1">
    <citation type="submission" date="2017-09" db="EMBL/GenBank/DDBJ databases">
        <title>Genomics of the genus Arcobacter.</title>
        <authorList>
            <person name="Perez-Cataluna A."/>
            <person name="Figueras M.J."/>
            <person name="Salas-Masso N."/>
        </authorList>
    </citation>
    <scope>NUCLEOTIDE SEQUENCE [LARGE SCALE GENOMIC DNA]</scope>
    <source>
        <strain evidence="7 9">CECT 7837</strain>
    </source>
</reference>
<dbReference type="GO" id="GO:0071111">
    <property type="term" value="F:cyclic-guanylate-specific phosphodiesterase activity"/>
    <property type="evidence" value="ECO:0007669"/>
    <property type="project" value="InterPro"/>
</dbReference>
<dbReference type="Gene3D" id="3.20.20.450">
    <property type="entry name" value="EAL domain"/>
    <property type="match status" value="1"/>
</dbReference>
<proteinExistence type="predicted"/>
<dbReference type="InterPro" id="IPR050706">
    <property type="entry name" value="Cyclic-di-GMP_PDE-like"/>
</dbReference>
<dbReference type="NCBIfam" id="TIGR00229">
    <property type="entry name" value="sensory_box"/>
    <property type="match status" value="1"/>
</dbReference>
<dbReference type="InterPro" id="IPR000700">
    <property type="entry name" value="PAS-assoc_C"/>
</dbReference>
<evidence type="ECO:0000259" key="4">
    <source>
        <dbReference type="PROSITE" id="PS50883"/>
    </source>
</evidence>
<dbReference type="PANTHER" id="PTHR33121">
    <property type="entry name" value="CYCLIC DI-GMP PHOSPHODIESTERASE PDEF"/>
    <property type="match status" value="1"/>
</dbReference>
<dbReference type="CDD" id="cd00130">
    <property type="entry name" value="PAS"/>
    <property type="match status" value="1"/>
</dbReference>
<dbReference type="OrthoDB" id="9790732at2"/>
<keyword evidence="1" id="KW-1133">Transmembrane helix</keyword>
<feature type="transmembrane region" description="Helical" evidence="1">
    <location>
        <begin position="6"/>
        <end position="24"/>
    </location>
</feature>
<dbReference type="AlphaFoldDB" id="A0A347U9N3"/>
<dbReference type="PROSITE" id="PS50113">
    <property type="entry name" value="PAC"/>
    <property type="match status" value="1"/>
</dbReference>
<evidence type="ECO:0000313" key="9">
    <source>
        <dbReference type="Proteomes" id="UP000290588"/>
    </source>
</evidence>
<dbReference type="CDD" id="cd01949">
    <property type="entry name" value="GGDEF"/>
    <property type="match status" value="1"/>
</dbReference>
<keyword evidence="1" id="KW-0472">Membrane</keyword>
<dbReference type="SUPFAM" id="SSF141868">
    <property type="entry name" value="EAL domain-like"/>
    <property type="match status" value="1"/>
</dbReference>
<sequence length="562" mass="66105">MNFVTEDYLLLLAFVIILYLLSIVKNMRKLKRENHILNQYKQAVEESNIVSKADLKGNITYVNDKFCEVTLYSREEILGKPHNLLKGESSKEVFKDLWKTISSKKTWQGVLRNRRKDGEYYYVNITIMPILDEDNEIIEYIAIRHEITDLIHKSVELEKSLREDFLTKEGNRFKLLEDIKKSRKPALALLDISRFGEINDFYGYDVGDEVLKIISKVFRKFMGNKYSLYRIYSDEFAILADNEEREHFTRFVKFLVDSISSSPLTIKGKEIYVQMNYSISFEDKNSLKKTANIIKRYAKVNKDIHIYDKNLEIEKIYEKNIMWTTKLKKAFENDKIVPYYQPILNIQTNKIEKYEALVRLVDEDGIAISPYYFLDIAKKSKQYLKLTKRVIKKSFEYFKDKDYELSLNLTFEDIKNKTISTYILDMLVEYNIASKIVFEIVESEGIEDFSLVNVFIDKVRKLGCKIAIDDFGSGYSNFEYLIRLNADYIKIDGSLIKDILINKNNQEIVITIVDFAKRQGFKTIAEFVSSKEIFEKVKELGIDYAQGYYINEPKLLIKEEKA</sequence>
<dbReference type="SMART" id="SM00267">
    <property type="entry name" value="GGDEF"/>
    <property type="match status" value="1"/>
</dbReference>
<dbReference type="InterPro" id="IPR029787">
    <property type="entry name" value="Nucleotide_cyclase"/>
</dbReference>
<keyword evidence="1" id="KW-0812">Transmembrane</keyword>
<dbReference type="CDD" id="cd01948">
    <property type="entry name" value="EAL"/>
    <property type="match status" value="1"/>
</dbReference>
<reference evidence="6 8" key="2">
    <citation type="submission" date="2018-08" db="EMBL/GenBank/DDBJ databases">
        <title>Complete genome of the Arcobacter ellisii type strain LMG 26155.</title>
        <authorList>
            <person name="Miller W.G."/>
            <person name="Yee E."/>
            <person name="Bono J.L."/>
        </authorList>
    </citation>
    <scope>NUCLEOTIDE SEQUENCE [LARGE SCALE GENOMIC DNA]</scope>
    <source>
        <strain evidence="6 8">LMG 26155</strain>
    </source>
</reference>
<accession>A0A347U9N3</accession>
<feature type="domain" description="PAS" evidence="2">
    <location>
        <begin position="54"/>
        <end position="104"/>
    </location>
</feature>
<name>A0A347U9N3_9BACT</name>
<dbReference type="Gene3D" id="3.30.450.20">
    <property type="entry name" value="PAS domain"/>
    <property type="match status" value="1"/>
</dbReference>
<dbReference type="Proteomes" id="UP000262582">
    <property type="component" value="Chromosome"/>
</dbReference>
<dbReference type="Gene3D" id="3.30.70.270">
    <property type="match status" value="1"/>
</dbReference>
<dbReference type="InterPro" id="IPR001633">
    <property type="entry name" value="EAL_dom"/>
</dbReference>
<dbReference type="PROSITE" id="PS50887">
    <property type="entry name" value="GGDEF"/>
    <property type="match status" value="1"/>
</dbReference>